<dbReference type="PANTHER" id="PTHR46244">
    <property type="entry name" value="PHOSPHOENOLPYRUVATE-PROTEIN PHOSPHOTRANSFERASE"/>
    <property type="match status" value="1"/>
</dbReference>
<keyword evidence="25" id="KW-0670">Pyruvate</keyword>
<evidence type="ECO:0000256" key="3">
    <source>
        <dbReference type="ARBA" id="ARBA00002728"/>
    </source>
</evidence>
<evidence type="ECO:0000313" key="25">
    <source>
        <dbReference type="EMBL" id="AEI42456.1"/>
    </source>
</evidence>
<comment type="catalytic activity">
    <reaction evidence="1 17">
        <text>L-histidyl-[protein] + phosphoenolpyruvate = N(pros)-phospho-L-histidyl-[protein] + pyruvate</text>
        <dbReference type="Rhea" id="RHEA:23880"/>
        <dbReference type="Rhea" id="RHEA-COMP:9745"/>
        <dbReference type="Rhea" id="RHEA-COMP:9746"/>
        <dbReference type="ChEBI" id="CHEBI:15361"/>
        <dbReference type="ChEBI" id="CHEBI:29979"/>
        <dbReference type="ChEBI" id="CHEBI:58702"/>
        <dbReference type="ChEBI" id="CHEBI:64837"/>
        <dbReference type="EC" id="2.7.3.9"/>
    </reaction>
</comment>
<dbReference type="PATRIC" id="fig|1036673.3.peg.3601"/>
<evidence type="ECO:0000256" key="4">
    <source>
        <dbReference type="ARBA" id="ARBA00004496"/>
    </source>
</evidence>
<organism evidence="25 26">
    <name type="scientific">Paenibacillus mucilaginosus (strain KNP414)</name>
    <dbReference type="NCBI Taxonomy" id="1036673"/>
    <lineage>
        <taxon>Bacteria</taxon>
        <taxon>Bacillati</taxon>
        <taxon>Bacillota</taxon>
        <taxon>Bacilli</taxon>
        <taxon>Bacillales</taxon>
        <taxon>Paenibacillaceae</taxon>
        <taxon>Paenibacillus</taxon>
    </lineage>
</organism>
<evidence type="ECO:0000256" key="1">
    <source>
        <dbReference type="ARBA" id="ARBA00000683"/>
    </source>
</evidence>
<dbReference type="Pfam" id="PF00391">
    <property type="entry name" value="PEP-utilizers"/>
    <property type="match status" value="1"/>
</dbReference>
<dbReference type="NCBIfam" id="TIGR01417">
    <property type="entry name" value="PTS_I_fam"/>
    <property type="match status" value="1"/>
</dbReference>
<evidence type="ECO:0000256" key="8">
    <source>
        <dbReference type="ARBA" id="ARBA00022448"/>
    </source>
</evidence>
<feature type="compositionally biased region" description="Pro residues" evidence="21">
    <location>
        <begin position="619"/>
        <end position="631"/>
    </location>
</feature>
<feature type="binding site" evidence="19">
    <location>
        <position position="466"/>
    </location>
    <ligand>
        <name>phosphoenolpyruvate</name>
        <dbReference type="ChEBI" id="CHEBI:58702"/>
    </ligand>
</feature>
<dbReference type="GO" id="GO:0016301">
    <property type="term" value="F:kinase activity"/>
    <property type="evidence" value="ECO:0007669"/>
    <property type="project" value="UniProtKB-KW"/>
</dbReference>
<evidence type="ECO:0000256" key="13">
    <source>
        <dbReference type="ARBA" id="ARBA00022723"/>
    </source>
</evidence>
<feature type="region of interest" description="Disordered" evidence="21">
    <location>
        <begin position="574"/>
        <end position="631"/>
    </location>
</feature>
<feature type="domain" description="PEP-utilising enzyme C-terminal" evidence="23">
    <location>
        <begin position="253"/>
        <end position="540"/>
    </location>
</feature>
<sequence>MVEGIGASPGIAMGKAFVIPTWEWDFPDKLIDVTDLAYEFERLYDGIRHSKSEIEQIKQEFVSVLGEEQTQIFDAHLAILEDPIFMSEVQGIMQRQYKAAEVAVKEAIEKFVNMFDLLDDTYMKERALDIKDVGNRLLKHLLGALEETLPPKDQPYVLVAKELQPSQMVHLDVNQALGVVTMLGGKTSHVAIMARAMGVPYVLGLEGKLASPIQTGDYLIIDGDEGIVYVNPGEPVVERYKARKANWNAMQESLQKLAHLPSRTRDGVQVNLAANISSVKELAHVMGSNASGVGLFRTEFLYMDRSTFPLEEEQYAVYREVAERLNGRPVVIRTLDVGGDKNLDYLALPEEENPSLGYRAIRISLDRTDLFKTQLRAILRASHYGRIKIMYPMISSLDELRRANLVLDEAKRELDQEGLPYRPDIEVGIMIELPAAVMISELLAQEVDFFSIGTNDLVQYVLAVDRMNEQVAHLYDPFHPAVLRMLKLTADNARLHGTHVSVCGELAGDIRALPIWLALGITELSMSVQSILKVKNSLLQSRGSDGPQIWRELAPCPSSAAVTEVLGRYMKSGLAGEEAETDSGPSAAGNAAQAPDSGAPGSAPSFKGAGEGQKEEPKAPVPPPYPAGEYC</sequence>
<feature type="binding site" evidence="20">
    <location>
        <position position="456"/>
    </location>
    <ligand>
        <name>Mg(2+)</name>
        <dbReference type="ChEBI" id="CHEBI:18420"/>
    </ligand>
</feature>
<evidence type="ECO:0000256" key="19">
    <source>
        <dbReference type="PIRSR" id="PIRSR000732-2"/>
    </source>
</evidence>
<dbReference type="InterPro" id="IPR006318">
    <property type="entry name" value="PTS_EI-like"/>
</dbReference>
<reference evidence="26" key="1">
    <citation type="submission" date="2011-06" db="EMBL/GenBank/DDBJ databases">
        <title>Complete genome sequence of Paenibacillus mucilaginosus KNP414.</title>
        <authorList>
            <person name="Wang J."/>
            <person name="Hu S."/>
            <person name="Hu X."/>
            <person name="Zhang B."/>
            <person name="Dong D."/>
            <person name="Zhang S."/>
            <person name="Zhao K."/>
            <person name="Wu D."/>
        </authorList>
    </citation>
    <scope>NUCLEOTIDE SEQUENCE [LARGE SCALE GENOMIC DNA]</scope>
    <source>
        <strain evidence="26">KNP414</strain>
    </source>
</reference>
<evidence type="ECO:0000256" key="17">
    <source>
        <dbReference type="PIRNR" id="PIRNR000732"/>
    </source>
</evidence>
<dbReference type="InterPro" id="IPR036637">
    <property type="entry name" value="Phosphohistidine_dom_sf"/>
</dbReference>
<evidence type="ECO:0000259" key="22">
    <source>
        <dbReference type="Pfam" id="PF00391"/>
    </source>
</evidence>
<feature type="active site" description="Tele-phosphohistidine intermediate" evidence="18">
    <location>
        <position position="189"/>
    </location>
</feature>
<evidence type="ECO:0000256" key="7">
    <source>
        <dbReference type="ARBA" id="ARBA00016544"/>
    </source>
</evidence>
<evidence type="ECO:0000256" key="15">
    <source>
        <dbReference type="ARBA" id="ARBA00022842"/>
    </source>
</evidence>
<dbReference type="Gene3D" id="3.50.30.10">
    <property type="entry name" value="Phosphohistidine domain"/>
    <property type="match status" value="1"/>
</dbReference>
<dbReference type="SUPFAM" id="SSF47831">
    <property type="entry name" value="Enzyme I of the PEP:sugar phosphotransferase system HPr-binding (sub)domain"/>
    <property type="match status" value="1"/>
</dbReference>
<comment type="subcellular location">
    <subcellularLocation>
        <location evidence="4 17">Cytoplasm</location>
    </subcellularLocation>
</comment>
<accession>F8F908</accession>
<evidence type="ECO:0000256" key="11">
    <source>
        <dbReference type="ARBA" id="ARBA00022679"/>
    </source>
</evidence>
<dbReference type="SUPFAM" id="SSF51621">
    <property type="entry name" value="Phosphoenolpyruvate/pyruvate domain"/>
    <property type="match status" value="1"/>
</dbReference>
<dbReference type="HOGENOM" id="CLU_007308_7_0_9"/>
<protein>
    <recommendedName>
        <fullName evidence="7 17">Phosphoenolpyruvate-protein phosphotransferase</fullName>
        <ecNumber evidence="6 17">2.7.3.9</ecNumber>
    </recommendedName>
    <alternativeName>
        <fullName evidence="16 17">Phosphotransferase system, enzyme I</fullName>
    </alternativeName>
</protein>
<dbReference type="RefSeq" id="WP_013917612.1">
    <property type="nucleotide sequence ID" value="NC_015690.1"/>
</dbReference>
<dbReference type="Proteomes" id="UP000006620">
    <property type="component" value="Chromosome"/>
</dbReference>
<evidence type="ECO:0000256" key="18">
    <source>
        <dbReference type="PIRSR" id="PIRSR000732-1"/>
    </source>
</evidence>
<keyword evidence="11 17" id="KW-0808">Transferase</keyword>
<dbReference type="InterPro" id="IPR050499">
    <property type="entry name" value="PEP-utilizing_PTS_enzyme"/>
</dbReference>
<evidence type="ECO:0000256" key="16">
    <source>
        <dbReference type="ARBA" id="ARBA00033235"/>
    </source>
</evidence>
<keyword evidence="8 17" id="KW-0813">Transport</keyword>
<feature type="active site" description="Proton donor" evidence="18">
    <location>
        <position position="503"/>
    </location>
</feature>
<dbReference type="AlphaFoldDB" id="F8F908"/>
<feature type="binding site" evidence="20">
    <location>
        <position position="432"/>
    </location>
    <ligand>
        <name>Mg(2+)</name>
        <dbReference type="ChEBI" id="CHEBI:18420"/>
    </ligand>
</feature>
<feature type="binding site" evidence="19">
    <location>
        <position position="333"/>
    </location>
    <ligand>
        <name>phosphoenolpyruvate</name>
        <dbReference type="ChEBI" id="CHEBI:58702"/>
    </ligand>
</feature>
<dbReference type="PANTHER" id="PTHR46244:SF3">
    <property type="entry name" value="PHOSPHOENOLPYRUVATE-PROTEIN PHOSPHOTRANSFERASE"/>
    <property type="match status" value="1"/>
</dbReference>
<dbReference type="InterPro" id="IPR036618">
    <property type="entry name" value="PtsI_HPr-bd_sf"/>
</dbReference>
<evidence type="ECO:0000256" key="5">
    <source>
        <dbReference type="ARBA" id="ARBA00007837"/>
    </source>
</evidence>
<dbReference type="GO" id="GO:0009401">
    <property type="term" value="P:phosphoenolpyruvate-dependent sugar phosphotransferase system"/>
    <property type="evidence" value="ECO:0007669"/>
    <property type="project" value="UniProtKB-KW"/>
</dbReference>
<evidence type="ECO:0000256" key="12">
    <source>
        <dbReference type="ARBA" id="ARBA00022683"/>
    </source>
</evidence>
<keyword evidence="13 17" id="KW-0479">Metal-binding</keyword>
<feature type="binding site" evidence="19">
    <location>
        <position position="297"/>
    </location>
    <ligand>
        <name>phosphoenolpyruvate</name>
        <dbReference type="ChEBI" id="CHEBI:58702"/>
    </ligand>
</feature>
<proteinExistence type="inferred from homology"/>
<dbReference type="InterPro" id="IPR000121">
    <property type="entry name" value="PEP_util_C"/>
</dbReference>
<evidence type="ECO:0000256" key="10">
    <source>
        <dbReference type="ARBA" id="ARBA00022597"/>
    </source>
</evidence>
<evidence type="ECO:0000256" key="20">
    <source>
        <dbReference type="PIRSR" id="PIRSR000732-3"/>
    </source>
</evidence>
<evidence type="ECO:0000256" key="9">
    <source>
        <dbReference type="ARBA" id="ARBA00022490"/>
    </source>
</evidence>
<name>F8F908_PAEMK</name>
<reference evidence="25 26" key="2">
    <citation type="journal article" date="2013" name="Genome Announc.">
        <title>Genome Sequence of Growth-Improving Paenibacillus mucilaginosus Strain KNP414.</title>
        <authorList>
            <person name="Lu J.J."/>
            <person name="Wang J.F."/>
            <person name="Hu X.F."/>
        </authorList>
    </citation>
    <scope>NUCLEOTIDE SEQUENCE [LARGE SCALE GENOMIC DNA]</scope>
    <source>
        <strain evidence="25 26">KNP414</strain>
    </source>
</reference>
<keyword evidence="12 17" id="KW-0598">Phosphotransferase system</keyword>
<evidence type="ECO:0000256" key="21">
    <source>
        <dbReference type="SAM" id="MobiDB-lite"/>
    </source>
</evidence>
<dbReference type="Pfam" id="PF05524">
    <property type="entry name" value="PEP-utilisers_N"/>
    <property type="match status" value="1"/>
</dbReference>
<dbReference type="GO" id="GO:0005737">
    <property type="term" value="C:cytoplasm"/>
    <property type="evidence" value="ECO:0007669"/>
    <property type="project" value="UniProtKB-SubCell"/>
</dbReference>
<comment type="similarity">
    <text evidence="5 17">Belongs to the PEP-utilizing enzyme family.</text>
</comment>
<evidence type="ECO:0000313" key="26">
    <source>
        <dbReference type="Proteomes" id="UP000006620"/>
    </source>
</evidence>
<keyword evidence="14 17" id="KW-0418">Kinase</keyword>
<dbReference type="EC" id="2.7.3.9" evidence="6 17"/>
<dbReference type="PIRSF" id="PIRSF000732">
    <property type="entry name" value="PTS_enzyme_I"/>
    <property type="match status" value="1"/>
</dbReference>
<dbReference type="PRINTS" id="PR01736">
    <property type="entry name" value="PHPHTRNFRASE"/>
</dbReference>
<keyword evidence="9 17" id="KW-0963">Cytoplasm</keyword>
<comment type="cofactor">
    <cofactor evidence="2 17 20">
        <name>Mg(2+)</name>
        <dbReference type="ChEBI" id="CHEBI:18420"/>
    </cofactor>
</comment>
<evidence type="ECO:0000256" key="14">
    <source>
        <dbReference type="ARBA" id="ARBA00022777"/>
    </source>
</evidence>
<dbReference type="InterPro" id="IPR015813">
    <property type="entry name" value="Pyrv/PenolPyrv_kinase-like_dom"/>
</dbReference>
<dbReference type="GO" id="GO:0046872">
    <property type="term" value="F:metal ion binding"/>
    <property type="evidence" value="ECO:0007669"/>
    <property type="project" value="UniProtKB-KW"/>
</dbReference>
<dbReference type="KEGG" id="pms:KNP414_03918"/>
<feature type="domain" description="Phosphotransferase system enzyme I N-terminal" evidence="24">
    <location>
        <begin position="3"/>
        <end position="126"/>
    </location>
</feature>
<comment type="function">
    <text evidence="3 17">General (non sugar-specific) component of the phosphoenolpyruvate-dependent sugar phosphotransferase system (sugar PTS). This major carbohydrate active-transport system catalyzes the phosphorylation of incoming sugar substrates concomitantly with their translocation across the cell membrane. Enzyme I transfers the phosphoryl group from phosphoenolpyruvate (PEP) to the phosphoryl carrier protein (HPr).</text>
</comment>
<keyword evidence="15 17" id="KW-0460">Magnesium</keyword>
<feature type="domain" description="PEP-utilising enzyme mobile" evidence="22">
    <location>
        <begin position="154"/>
        <end position="226"/>
    </location>
</feature>
<dbReference type="InterPro" id="IPR023151">
    <property type="entry name" value="PEP_util_CS"/>
</dbReference>
<dbReference type="Pfam" id="PF02896">
    <property type="entry name" value="PEP-utilizers_C"/>
    <property type="match status" value="1"/>
</dbReference>
<keyword evidence="10 17" id="KW-0762">Sugar transport</keyword>
<dbReference type="GO" id="GO:0008965">
    <property type="term" value="F:phosphoenolpyruvate-protein phosphotransferase activity"/>
    <property type="evidence" value="ECO:0007669"/>
    <property type="project" value="UniProtKB-EC"/>
</dbReference>
<evidence type="ECO:0000259" key="23">
    <source>
        <dbReference type="Pfam" id="PF02896"/>
    </source>
</evidence>
<dbReference type="InterPro" id="IPR008731">
    <property type="entry name" value="PTS_EIN"/>
</dbReference>
<evidence type="ECO:0000259" key="24">
    <source>
        <dbReference type="Pfam" id="PF05524"/>
    </source>
</evidence>
<dbReference type="EMBL" id="CP002869">
    <property type="protein sequence ID" value="AEI42456.1"/>
    <property type="molecule type" value="Genomic_DNA"/>
</dbReference>
<gene>
    <name evidence="25" type="ordered locus">KNP414_03918</name>
</gene>
<evidence type="ECO:0000256" key="6">
    <source>
        <dbReference type="ARBA" id="ARBA00012232"/>
    </source>
</evidence>
<dbReference type="PROSITE" id="PS00742">
    <property type="entry name" value="PEP_ENZYMES_2"/>
    <property type="match status" value="1"/>
</dbReference>
<dbReference type="Gene3D" id="1.10.274.10">
    <property type="entry name" value="PtsI, HPr-binding domain"/>
    <property type="match status" value="1"/>
</dbReference>
<feature type="binding site" evidence="19">
    <location>
        <begin position="455"/>
        <end position="456"/>
    </location>
    <ligand>
        <name>phosphoenolpyruvate</name>
        <dbReference type="ChEBI" id="CHEBI:58702"/>
    </ligand>
</feature>
<dbReference type="InterPro" id="IPR024692">
    <property type="entry name" value="PTS_EI"/>
</dbReference>
<dbReference type="InterPro" id="IPR008279">
    <property type="entry name" value="PEP-util_enz_mobile_dom"/>
</dbReference>
<dbReference type="Gene3D" id="3.20.20.60">
    <property type="entry name" value="Phosphoenolpyruvate-binding domains"/>
    <property type="match status" value="1"/>
</dbReference>
<dbReference type="SUPFAM" id="SSF52009">
    <property type="entry name" value="Phosphohistidine domain"/>
    <property type="match status" value="1"/>
</dbReference>
<dbReference type="InterPro" id="IPR040442">
    <property type="entry name" value="Pyrv_kinase-like_dom_sf"/>
</dbReference>
<evidence type="ECO:0000256" key="2">
    <source>
        <dbReference type="ARBA" id="ARBA00001946"/>
    </source>
</evidence>